<dbReference type="KEGG" id="cman:A9D14_14560"/>
<dbReference type="GO" id="GO:0003700">
    <property type="term" value="F:DNA-binding transcription factor activity"/>
    <property type="evidence" value="ECO:0007669"/>
    <property type="project" value="InterPro"/>
</dbReference>
<dbReference type="CDD" id="cd07377">
    <property type="entry name" value="WHTH_GntR"/>
    <property type="match status" value="1"/>
</dbReference>
<name>A0A1Z1FFU5_9SPHN</name>
<accession>A0A1Z1FFU5</accession>
<dbReference type="PANTHER" id="PTHR43537:SF24">
    <property type="entry name" value="GLUCONATE OPERON TRANSCRIPTIONAL REPRESSOR"/>
    <property type="match status" value="1"/>
</dbReference>
<gene>
    <name evidence="5" type="ORF">A9D14_14560</name>
</gene>
<feature type="domain" description="HTH gntR-type" evidence="4">
    <location>
        <begin position="24"/>
        <end position="91"/>
    </location>
</feature>
<proteinExistence type="predicted"/>
<dbReference type="InterPro" id="IPR036388">
    <property type="entry name" value="WH-like_DNA-bd_sf"/>
</dbReference>
<dbReference type="AlphaFoldDB" id="A0A1Z1FFU5"/>
<evidence type="ECO:0000313" key="6">
    <source>
        <dbReference type="Proteomes" id="UP000195807"/>
    </source>
</evidence>
<keyword evidence="5" id="KW-0614">Plasmid</keyword>
<dbReference type="STRING" id="450378.GCA_001661675_02924"/>
<dbReference type="InterPro" id="IPR008920">
    <property type="entry name" value="TF_FadR/GntR_C"/>
</dbReference>
<keyword evidence="2" id="KW-0238">DNA-binding</keyword>
<dbReference type="InterPro" id="IPR000524">
    <property type="entry name" value="Tscrpt_reg_HTH_GntR"/>
</dbReference>
<geneLocation type="plasmid" evidence="6">
    <name>pcme4a9i</name>
</geneLocation>
<keyword evidence="6" id="KW-1185">Reference proteome</keyword>
<keyword evidence="3" id="KW-0804">Transcription</keyword>
<organism evidence="5 6">
    <name type="scientific">Croceicoccus marinus</name>
    <dbReference type="NCBI Taxonomy" id="450378"/>
    <lineage>
        <taxon>Bacteria</taxon>
        <taxon>Pseudomonadati</taxon>
        <taxon>Pseudomonadota</taxon>
        <taxon>Alphaproteobacteria</taxon>
        <taxon>Sphingomonadales</taxon>
        <taxon>Erythrobacteraceae</taxon>
        <taxon>Croceicoccus</taxon>
    </lineage>
</organism>
<dbReference type="SMART" id="SM00345">
    <property type="entry name" value="HTH_GNTR"/>
    <property type="match status" value="1"/>
</dbReference>
<dbReference type="InterPro" id="IPR011711">
    <property type="entry name" value="GntR_C"/>
</dbReference>
<dbReference type="Gene3D" id="1.20.120.530">
    <property type="entry name" value="GntR ligand-binding domain-like"/>
    <property type="match status" value="1"/>
</dbReference>
<dbReference type="SUPFAM" id="SSF48008">
    <property type="entry name" value="GntR ligand-binding domain-like"/>
    <property type="match status" value="1"/>
</dbReference>
<dbReference type="PROSITE" id="PS50949">
    <property type="entry name" value="HTH_GNTR"/>
    <property type="match status" value="1"/>
</dbReference>
<sequence>MPSPGIKPQVALATGSQTPLQPNATRAEAVADRLRLEIVSARIAPGTLLRETAVAEQLGVSPTPVREAFAALAAEGLLQVEAHRLKRVTPIDLAATHDLLRVQTKLWRFGYEWGMPNVGPEEIARLGHAIEIYRDALDRGHALAAIRAGHEFHSVFIIASANAELLRSTLDRRSLIARFILLHGSTTISKAGLRKHKAILACLKRGDADGVLIQLDELAARLLAMAGDRDR</sequence>
<dbReference type="Gene3D" id="1.10.10.10">
    <property type="entry name" value="Winged helix-like DNA-binding domain superfamily/Winged helix DNA-binding domain"/>
    <property type="match status" value="1"/>
</dbReference>
<dbReference type="Pfam" id="PF00392">
    <property type="entry name" value="GntR"/>
    <property type="match status" value="1"/>
</dbReference>
<evidence type="ECO:0000256" key="1">
    <source>
        <dbReference type="ARBA" id="ARBA00023015"/>
    </source>
</evidence>
<dbReference type="GO" id="GO:0003677">
    <property type="term" value="F:DNA binding"/>
    <property type="evidence" value="ECO:0007669"/>
    <property type="project" value="UniProtKB-KW"/>
</dbReference>
<dbReference type="Pfam" id="PF07729">
    <property type="entry name" value="FCD"/>
    <property type="match status" value="1"/>
</dbReference>
<dbReference type="Proteomes" id="UP000195807">
    <property type="component" value="Plasmid pCME4A9I"/>
</dbReference>
<keyword evidence="1" id="KW-0805">Transcription regulation</keyword>
<dbReference type="InterPro" id="IPR036390">
    <property type="entry name" value="WH_DNA-bd_sf"/>
</dbReference>
<dbReference type="SUPFAM" id="SSF46785">
    <property type="entry name" value="Winged helix' DNA-binding domain"/>
    <property type="match status" value="1"/>
</dbReference>
<evidence type="ECO:0000256" key="2">
    <source>
        <dbReference type="ARBA" id="ARBA00023125"/>
    </source>
</evidence>
<evidence type="ECO:0000313" key="5">
    <source>
        <dbReference type="EMBL" id="ARU17606.1"/>
    </source>
</evidence>
<dbReference type="PANTHER" id="PTHR43537">
    <property type="entry name" value="TRANSCRIPTIONAL REGULATOR, GNTR FAMILY"/>
    <property type="match status" value="1"/>
</dbReference>
<protein>
    <recommendedName>
        <fullName evidence="4">HTH gntR-type domain-containing protein</fullName>
    </recommendedName>
</protein>
<reference evidence="5 6" key="1">
    <citation type="submission" date="2017-01" db="EMBL/GenBank/DDBJ databases">
        <title>Complete genome sequence of esterase-producing bacterium Croceicoccus marinus E4A9.</title>
        <authorList>
            <person name="Wu Y.-H."/>
            <person name="Cheng H."/>
            <person name="Xu L."/>
            <person name="Huo Y.-Y."/>
            <person name="Wang C.-S."/>
            <person name="Xu X.-W."/>
        </authorList>
    </citation>
    <scope>NUCLEOTIDE SEQUENCE [LARGE SCALE GENOMIC DNA]</scope>
    <source>
        <strain evidence="5 6">E4A9</strain>
        <plasmid evidence="6">Plasmid pcme4a9i</plasmid>
    </source>
</reference>
<dbReference type="EMBL" id="CP019603">
    <property type="protein sequence ID" value="ARU17606.1"/>
    <property type="molecule type" value="Genomic_DNA"/>
</dbReference>
<evidence type="ECO:0000256" key="3">
    <source>
        <dbReference type="ARBA" id="ARBA00023163"/>
    </source>
</evidence>
<evidence type="ECO:0000259" key="4">
    <source>
        <dbReference type="PROSITE" id="PS50949"/>
    </source>
</evidence>